<keyword evidence="14" id="KW-1185">Reference proteome</keyword>
<dbReference type="Pfam" id="PF00768">
    <property type="entry name" value="Peptidase_S11"/>
    <property type="match status" value="1"/>
</dbReference>
<dbReference type="GO" id="GO:0008360">
    <property type="term" value="P:regulation of cell shape"/>
    <property type="evidence" value="ECO:0007669"/>
    <property type="project" value="UniProtKB-KW"/>
</dbReference>
<organism evidence="13 14">
    <name type="scientific">Cohnella thailandensis</name>
    <dbReference type="NCBI Taxonomy" id="557557"/>
    <lineage>
        <taxon>Bacteria</taxon>
        <taxon>Bacillati</taxon>
        <taxon>Bacillota</taxon>
        <taxon>Bacilli</taxon>
        <taxon>Bacillales</taxon>
        <taxon>Paenibacillaceae</taxon>
        <taxon>Cohnella</taxon>
    </lineage>
</organism>
<evidence type="ECO:0000256" key="3">
    <source>
        <dbReference type="ARBA" id="ARBA00022801"/>
    </source>
</evidence>
<evidence type="ECO:0000256" key="7">
    <source>
        <dbReference type="PIRSR" id="PIRSR618044-1"/>
    </source>
</evidence>
<evidence type="ECO:0000256" key="5">
    <source>
        <dbReference type="ARBA" id="ARBA00022984"/>
    </source>
</evidence>
<dbReference type="SUPFAM" id="SSF56601">
    <property type="entry name" value="beta-lactamase/transpeptidase-like"/>
    <property type="match status" value="1"/>
</dbReference>
<evidence type="ECO:0000313" key="14">
    <source>
        <dbReference type="Proteomes" id="UP000535838"/>
    </source>
</evidence>
<dbReference type="GO" id="GO:0006508">
    <property type="term" value="P:proteolysis"/>
    <property type="evidence" value="ECO:0007669"/>
    <property type="project" value="InterPro"/>
</dbReference>
<dbReference type="Proteomes" id="UP000535838">
    <property type="component" value="Unassembled WGS sequence"/>
</dbReference>
<dbReference type="RefSeq" id="WP_185120675.1">
    <property type="nucleotide sequence ID" value="NZ_JACJVQ010000013.1"/>
</dbReference>
<dbReference type="PANTHER" id="PTHR21581">
    <property type="entry name" value="D-ALANYL-D-ALANINE CARBOXYPEPTIDASE"/>
    <property type="match status" value="1"/>
</dbReference>
<evidence type="ECO:0000256" key="4">
    <source>
        <dbReference type="ARBA" id="ARBA00022960"/>
    </source>
</evidence>
<keyword evidence="13" id="KW-0645">Protease</keyword>
<feature type="active site" description="Proton acceptor" evidence="7">
    <location>
        <position position="83"/>
    </location>
</feature>
<feature type="compositionally biased region" description="Low complexity" evidence="10">
    <location>
        <begin position="361"/>
        <end position="375"/>
    </location>
</feature>
<feature type="active site" evidence="7">
    <location>
        <position position="135"/>
    </location>
</feature>
<dbReference type="InterPro" id="IPR018044">
    <property type="entry name" value="Peptidase_S11"/>
</dbReference>
<evidence type="ECO:0000256" key="8">
    <source>
        <dbReference type="PIRSR" id="PIRSR618044-2"/>
    </source>
</evidence>
<keyword evidence="3" id="KW-0378">Hydrolase</keyword>
<evidence type="ECO:0000256" key="11">
    <source>
        <dbReference type="SAM" id="SignalP"/>
    </source>
</evidence>
<dbReference type="Gene3D" id="3.40.710.10">
    <property type="entry name" value="DD-peptidase/beta-lactamase superfamily"/>
    <property type="match status" value="1"/>
</dbReference>
<protein>
    <submittedName>
        <fullName evidence="13">D-alanyl-D-alanine carboxypeptidase</fullName>
    </submittedName>
</protein>
<dbReference type="PANTHER" id="PTHR21581:SF33">
    <property type="entry name" value="D-ALANYL-D-ALANINE CARBOXYPEPTIDASE DACB"/>
    <property type="match status" value="1"/>
</dbReference>
<evidence type="ECO:0000256" key="6">
    <source>
        <dbReference type="ARBA" id="ARBA00023316"/>
    </source>
</evidence>
<dbReference type="PRINTS" id="PR00725">
    <property type="entry name" value="DADACBPTASE1"/>
</dbReference>
<dbReference type="InterPro" id="IPR012338">
    <property type="entry name" value="Beta-lactam/transpept-like"/>
</dbReference>
<evidence type="ECO:0000256" key="2">
    <source>
        <dbReference type="ARBA" id="ARBA00022729"/>
    </source>
</evidence>
<keyword evidence="4" id="KW-0133">Cell shape</keyword>
<keyword evidence="5" id="KW-0573">Peptidoglycan synthesis</keyword>
<dbReference type="EMBL" id="JACJVQ010000013">
    <property type="protein sequence ID" value="MBB6635446.1"/>
    <property type="molecule type" value="Genomic_DNA"/>
</dbReference>
<proteinExistence type="inferred from homology"/>
<keyword evidence="6" id="KW-0961">Cell wall biogenesis/degradation</keyword>
<comment type="caution">
    <text evidence="13">The sequence shown here is derived from an EMBL/GenBank/DDBJ whole genome shotgun (WGS) entry which is preliminary data.</text>
</comment>
<evidence type="ECO:0000259" key="12">
    <source>
        <dbReference type="Pfam" id="PF00768"/>
    </source>
</evidence>
<comment type="similarity">
    <text evidence="1 9">Belongs to the peptidase S11 family.</text>
</comment>
<feature type="chain" id="PRO_5032369770" evidence="11">
    <location>
        <begin position="31"/>
        <end position="403"/>
    </location>
</feature>
<evidence type="ECO:0000313" key="13">
    <source>
        <dbReference type="EMBL" id="MBB6635446.1"/>
    </source>
</evidence>
<dbReference type="AlphaFoldDB" id="A0A841SXU9"/>
<dbReference type="GO" id="GO:0071555">
    <property type="term" value="P:cell wall organization"/>
    <property type="evidence" value="ECO:0007669"/>
    <property type="project" value="UniProtKB-KW"/>
</dbReference>
<feature type="domain" description="Peptidase S11 D-alanyl-D-alanine carboxypeptidase A N-terminal" evidence="12">
    <location>
        <begin position="50"/>
        <end position="272"/>
    </location>
</feature>
<evidence type="ECO:0000256" key="1">
    <source>
        <dbReference type="ARBA" id="ARBA00007164"/>
    </source>
</evidence>
<accession>A0A841SXU9</accession>
<sequence>MRHTVNRLLRTTLLLAAVLAISTELSTAEAAVPPSGPASLPAVGSPAVLHTQAVASSLMDVASGRLLSQENGDKELRIASLTKIMTAIVAIENGKLDEVVTVSPRAAGKEGSSLYLKAGEKIKLVDLLYGLMLRSGNDAATAIAEHVGGSVEGFAYLMNLKAEELGMEHSRFANPSGLDQEGHYSSANDLARLASYALHNDTFRSIVRTKVKTAPNPNEKWEYKWINKNKMLLQYEGADGVKTGYTKKALRCLVSSATRNGQQLVAVTLNDRNDWQDHRRLLDYGFEKYPLETVIKKGETVAGYPFVTVNDFRYPFADGEREKLRLRIVPIASDSIDYAFGARGKLALRLGDQEIGTVGLAAAPSSSNDSAPNNPEAKANGSPPDEQARMKSILAWIKSKVFP</sequence>
<feature type="region of interest" description="Disordered" evidence="10">
    <location>
        <begin position="361"/>
        <end position="387"/>
    </location>
</feature>
<reference evidence="13 14" key="1">
    <citation type="submission" date="2020-08" db="EMBL/GenBank/DDBJ databases">
        <title>Cohnella phylogeny.</title>
        <authorList>
            <person name="Dunlap C."/>
        </authorList>
    </citation>
    <scope>NUCLEOTIDE SEQUENCE [LARGE SCALE GENOMIC DNA]</scope>
    <source>
        <strain evidence="13 14">DSM 25241</strain>
    </source>
</reference>
<keyword evidence="13" id="KW-0121">Carboxypeptidase</keyword>
<dbReference type="GO" id="GO:0009252">
    <property type="term" value="P:peptidoglycan biosynthetic process"/>
    <property type="evidence" value="ECO:0007669"/>
    <property type="project" value="UniProtKB-KW"/>
</dbReference>
<dbReference type="InterPro" id="IPR001967">
    <property type="entry name" value="Peptidase_S11_N"/>
</dbReference>
<evidence type="ECO:0000256" key="10">
    <source>
        <dbReference type="SAM" id="MobiDB-lite"/>
    </source>
</evidence>
<evidence type="ECO:0000256" key="9">
    <source>
        <dbReference type="RuleBase" id="RU004016"/>
    </source>
</evidence>
<gene>
    <name evidence="13" type="ORF">H7B67_15110</name>
</gene>
<feature type="active site" description="Acyl-ester intermediate" evidence="7">
    <location>
        <position position="80"/>
    </location>
</feature>
<name>A0A841SXU9_9BACL</name>
<keyword evidence="2 11" id="KW-0732">Signal</keyword>
<feature type="signal peptide" evidence="11">
    <location>
        <begin position="1"/>
        <end position="30"/>
    </location>
</feature>
<dbReference type="GO" id="GO:0009002">
    <property type="term" value="F:serine-type D-Ala-D-Ala carboxypeptidase activity"/>
    <property type="evidence" value="ECO:0007669"/>
    <property type="project" value="InterPro"/>
</dbReference>
<feature type="binding site" evidence="8">
    <location>
        <position position="242"/>
    </location>
    <ligand>
        <name>substrate</name>
    </ligand>
</feature>